<dbReference type="InterPro" id="IPR011043">
    <property type="entry name" value="Gal_Oxase/kelch_b-propeller"/>
</dbReference>
<dbReference type="CDD" id="cd02851">
    <property type="entry name" value="E_set_GO_C"/>
    <property type="match status" value="1"/>
</dbReference>
<evidence type="ECO:0008006" key="6">
    <source>
        <dbReference type="Google" id="ProtNLM"/>
    </source>
</evidence>
<protein>
    <recommendedName>
        <fullName evidence="6">Galactose oxidase</fullName>
    </recommendedName>
</protein>
<dbReference type="SUPFAM" id="SSF81296">
    <property type="entry name" value="E set domains"/>
    <property type="match status" value="1"/>
</dbReference>
<reference evidence="4 5" key="1">
    <citation type="submission" date="2024-03" db="EMBL/GenBank/DDBJ databases">
        <authorList>
            <person name="Martinez-Hernandez J."/>
        </authorList>
    </citation>
    <scope>NUCLEOTIDE SEQUENCE [LARGE SCALE GENOMIC DNA]</scope>
</reference>
<gene>
    <name evidence="4" type="ORF">LLUT_LOCUS9963</name>
</gene>
<sequence>MFDRTDFGPSNLPLPYGHCRVDPYDKALTTDCTAHSLIYDIATNSFRPLMVQTDTWCSSASVLPNGTLVQTGGFNDGERNIRMFTPCWDETCDWIEFPGYLSQRRWYATNQILADGRVIVVGGRRQFNYEFYPKNQNNNLPIHLSFLQETSDPNDENNLYPFLHLLPDGNLFIFANTRSVLFDYNQNRVIKEFPPIPGNDPRNYPSSGSSILLPLDENKDYIEAEIMICGGAPRGSFEGALQGNYMQALSTCGRLKVTDQNPTWVMEEMPLARVMGDMILLPNGEVVIINGVSLGTAGWEHGRGPVLTPALFRPYENIGSQWRFSIMSPALRPRLYHSSALLLRDGRVLVGGSNPHIFYNFTGVEYPTDLSLETFSPPYLSPMVDQVRPNINYMTSNILGYRVFSYITFTVTRYTSASEVSVRIIAPSFSTHSFGMNQRMVVLKMVGVTQVNGDTYYATIVGPSTAQIAPPGYYMLFVVHAGIPSSGSWVQVL</sequence>
<accession>A0AAV1WIM2</accession>
<dbReference type="Gene3D" id="2.130.10.80">
    <property type="entry name" value="Galactose oxidase/kelch, beta-propeller"/>
    <property type="match status" value="1"/>
</dbReference>
<comment type="caution">
    <text evidence="4">The sequence shown here is derived from an EMBL/GenBank/DDBJ whole genome shotgun (WGS) entry which is preliminary data.</text>
</comment>
<evidence type="ECO:0000313" key="5">
    <source>
        <dbReference type="Proteomes" id="UP001497480"/>
    </source>
</evidence>
<dbReference type="InterPro" id="IPR009880">
    <property type="entry name" value="Glyoxal_oxidase_N"/>
</dbReference>
<feature type="domain" description="Galactose oxidase-like Early set" evidence="3">
    <location>
        <begin position="388"/>
        <end position="492"/>
    </location>
</feature>
<keyword evidence="5" id="KW-1185">Reference proteome</keyword>
<dbReference type="PANTHER" id="PTHR32208:SF71">
    <property type="entry name" value="GLYOXAL OXIDASE-RELATED PROTEIN"/>
    <property type="match status" value="1"/>
</dbReference>
<dbReference type="SUPFAM" id="SSF50965">
    <property type="entry name" value="Galactose oxidase, central domain"/>
    <property type="match status" value="1"/>
</dbReference>
<dbReference type="AlphaFoldDB" id="A0AAV1WIM2"/>
<evidence type="ECO:0000259" key="2">
    <source>
        <dbReference type="Pfam" id="PF07250"/>
    </source>
</evidence>
<organism evidence="4 5">
    <name type="scientific">Lupinus luteus</name>
    <name type="common">European yellow lupine</name>
    <dbReference type="NCBI Taxonomy" id="3873"/>
    <lineage>
        <taxon>Eukaryota</taxon>
        <taxon>Viridiplantae</taxon>
        <taxon>Streptophyta</taxon>
        <taxon>Embryophyta</taxon>
        <taxon>Tracheophyta</taxon>
        <taxon>Spermatophyta</taxon>
        <taxon>Magnoliopsida</taxon>
        <taxon>eudicotyledons</taxon>
        <taxon>Gunneridae</taxon>
        <taxon>Pentapetalae</taxon>
        <taxon>rosids</taxon>
        <taxon>fabids</taxon>
        <taxon>Fabales</taxon>
        <taxon>Fabaceae</taxon>
        <taxon>Papilionoideae</taxon>
        <taxon>50 kb inversion clade</taxon>
        <taxon>genistoids sensu lato</taxon>
        <taxon>core genistoids</taxon>
        <taxon>Genisteae</taxon>
        <taxon>Lupinus</taxon>
    </lineage>
</organism>
<evidence type="ECO:0000259" key="3">
    <source>
        <dbReference type="Pfam" id="PF09118"/>
    </source>
</evidence>
<dbReference type="Pfam" id="PF07250">
    <property type="entry name" value="Glyoxal_oxid_N"/>
    <property type="match status" value="1"/>
</dbReference>
<dbReference type="InterPro" id="IPR013783">
    <property type="entry name" value="Ig-like_fold"/>
</dbReference>
<dbReference type="Gene3D" id="2.60.40.10">
    <property type="entry name" value="Immunoglobulins"/>
    <property type="match status" value="1"/>
</dbReference>
<dbReference type="Pfam" id="PF09118">
    <property type="entry name" value="GO-like_E_set"/>
    <property type="match status" value="1"/>
</dbReference>
<feature type="domain" description="Glyoxal oxidase N-terminal" evidence="2">
    <location>
        <begin position="1"/>
        <end position="379"/>
    </location>
</feature>
<dbReference type="InterPro" id="IPR015202">
    <property type="entry name" value="GO-like_E_set"/>
</dbReference>
<dbReference type="Proteomes" id="UP001497480">
    <property type="component" value="Unassembled WGS sequence"/>
</dbReference>
<proteinExistence type="predicted"/>
<dbReference type="InterPro" id="IPR037293">
    <property type="entry name" value="Gal_Oxidase_central_sf"/>
</dbReference>
<dbReference type="InterPro" id="IPR014756">
    <property type="entry name" value="Ig_E-set"/>
</dbReference>
<name>A0AAV1WIM2_LUPLU</name>
<dbReference type="EMBL" id="CAXHTB010000006">
    <property type="protein sequence ID" value="CAL0308903.1"/>
    <property type="molecule type" value="Genomic_DNA"/>
</dbReference>
<keyword evidence="1" id="KW-0732">Signal</keyword>
<dbReference type="PANTHER" id="PTHR32208">
    <property type="entry name" value="SECRETED PROTEIN-RELATED"/>
    <property type="match status" value="1"/>
</dbReference>
<evidence type="ECO:0000313" key="4">
    <source>
        <dbReference type="EMBL" id="CAL0308903.1"/>
    </source>
</evidence>
<evidence type="ECO:0000256" key="1">
    <source>
        <dbReference type="ARBA" id="ARBA00022729"/>
    </source>
</evidence>